<evidence type="ECO:0000256" key="2">
    <source>
        <dbReference type="ARBA" id="ARBA00039140"/>
    </source>
</evidence>
<dbReference type="OrthoDB" id="9791760at2"/>
<dbReference type="Gene3D" id="3.40.50.180">
    <property type="entry name" value="Methylesterase CheB, C-terminal domain"/>
    <property type="match status" value="1"/>
</dbReference>
<dbReference type="EMBL" id="RAVZ01000125">
    <property type="protein sequence ID" value="RKG85854.1"/>
    <property type="molecule type" value="Genomic_DNA"/>
</dbReference>
<feature type="active site" evidence="4">
    <location>
        <position position="50"/>
    </location>
</feature>
<dbReference type="GO" id="GO:0005737">
    <property type="term" value="C:cytoplasm"/>
    <property type="evidence" value="ECO:0007669"/>
    <property type="project" value="InterPro"/>
</dbReference>
<reference evidence="7" key="1">
    <citation type="submission" date="2018-09" db="EMBL/GenBank/DDBJ databases">
        <authorList>
            <person name="Livingstone P.G."/>
            <person name="Whitworth D.E."/>
        </authorList>
    </citation>
    <scope>NUCLEOTIDE SEQUENCE [LARGE SCALE GENOMIC DNA]</scope>
    <source>
        <strain evidence="7">CA054A</strain>
    </source>
</reference>
<dbReference type="SUPFAM" id="SSF52738">
    <property type="entry name" value="Methylesterase CheB, C-terminal domain"/>
    <property type="match status" value="1"/>
</dbReference>
<keyword evidence="7" id="KW-1185">Reference proteome</keyword>
<dbReference type="InterPro" id="IPR035909">
    <property type="entry name" value="CheB_C"/>
</dbReference>
<dbReference type="GO" id="GO:0008984">
    <property type="term" value="F:protein-glutamate methylesterase activity"/>
    <property type="evidence" value="ECO:0007669"/>
    <property type="project" value="UniProtKB-EC"/>
</dbReference>
<feature type="active site" evidence="4">
    <location>
        <position position="149"/>
    </location>
</feature>
<comment type="catalytic activity">
    <reaction evidence="3">
        <text>[protein]-L-glutamate 5-O-methyl ester + H2O = L-glutamyl-[protein] + methanol + H(+)</text>
        <dbReference type="Rhea" id="RHEA:23236"/>
        <dbReference type="Rhea" id="RHEA-COMP:10208"/>
        <dbReference type="Rhea" id="RHEA-COMP:10311"/>
        <dbReference type="ChEBI" id="CHEBI:15377"/>
        <dbReference type="ChEBI" id="CHEBI:15378"/>
        <dbReference type="ChEBI" id="CHEBI:17790"/>
        <dbReference type="ChEBI" id="CHEBI:29973"/>
        <dbReference type="ChEBI" id="CHEBI:82795"/>
        <dbReference type="EC" id="3.1.1.61"/>
    </reaction>
</comment>
<evidence type="ECO:0000256" key="4">
    <source>
        <dbReference type="PROSITE-ProRule" id="PRU00050"/>
    </source>
</evidence>
<evidence type="ECO:0000313" key="7">
    <source>
        <dbReference type="Proteomes" id="UP000268094"/>
    </source>
</evidence>
<dbReference type="RefSeq" id="WP_120542080.1">
    <property type="nucleotide sequence ID" value="NZ_RAVZ01000125.1"/>
</dbReference>
<protein>
    <recommendedName>
        <fullName evidence="2">protein-glutamate methylesterase</fullName>
        <ecNumber evidence="2">3.1.1.61</ecNumber>
    </recommendedName>
</protein>
<dbReference type="InterPro" id="IPR000673">
    <property type="entry name" value="Sig_transdc_resp-reg_Me-estase"/>
</dbReference>
<evidence type="ECO:0000256" key="3">
    <source>
        <dbReference type="ARBA" id="ARBA00048267"/>
    </source>
</evidence>
<dbReference type="AlphaFoldDB" id="A0A3A8J103"/>
<dbReference type="EC" id="3.1.1.61" evidence="2"/>
<dbReference type="Proteomes" id="UP000268094">
    <property type="component" value="Unassembled WGS sequence"/>
</dbReference>
<keyword evidence="4" id="KW-0145">Chemotaxis</keyword>
<dbReference type="Pfam" id="PF01339">
    <property type="entry name" value="CheB_methylest"/>
    <property type="match status" value="1"/>
</dbReference>
<evidence type="ECO:0000259" key="5">
    <source>
        <dbReference type="PROSITE" id="PS50122"/>
    </source>
</evidence>
<dbReference type="GO" id="GO:0006935">
    <property type="term" value="P:chemotaxis"/>
    <property type="evidence" value="ECO:0007669"/>
    <property type="project" value="UniProtKB-UniRule"/>
</dbReference>
<evidence type="ECO:0000313" key="6">
    <source>
        <dbReference type="EMBL" id="RKG85854.1"/>
    </source>
</evidence>
<organism evidence="6 7">
    <name type="scientific">Corallococcus terminator</name>
    <dbReference type="NCBI Taxonomy" id="2316733"/>
    <lineage>
        <taxon>Bacteria</taxon>
        <taxon>Pseudomonadati</taxon>
        <taxon>Myxococcota</taxon>
        <taxon>Myxococcia</taxon>
        <taxon>Myxococcales</taxon>
        <taxon>Cystobacterineae</taxon>
        <taxon>Myxococcaceae</taxon>
        <taxon>Corallococcus</taxon>
    </lineage>
</organism>
<feature type="domain" description="CheB-type methylesterase" evidence="5">
    <location>
        <begin position="10"/>
        <end position="207"/>
    </location>
</feature>
<dbReference type="PANTHER" id="PTHR42872:SF6">
    <property type="entry name" value="PROTEIN-GLUTAMATE METHYLESTERASE_PROTEIN-GLUTAMINE GLUTAMINASE"/>
    <property type="match status" value="1"/>
</dbReference>
<feature type="active site" evidence="4">
    <location>
        <position position="23"/>
    </location>
</feature>
<dbReference type="PANTHER" id="PTHR42872">
    <property type="entry name" value="PROTEIN-GLUTAMATE METHYLESTERASE/PROTEIN-GLUTAMINE GLUTAMINASE"/>
    <property type="match status" value="1"/>
</dbReference>
<gene>
    <name evidence="6" type="ORF">D7V88_19080</name>
</gene>
<accession>A0A3A8J103</accession>
<keyword evidence="1 4" id="KW-0378">Hydrolase</keyword>
<comment type="caution">
    <text evidence="6">The sequence shown here is derived from an EMBL/GenBank/DDBJ whole genome shotgun (WGS) entry which is preliminary data.</text>
</comment>
<name>A0A3A8J103_9BACT</name>
<sequence>MTDPRHPRAPSPVRVDAIVVGASAGGVDALSLLLPALPRDFQPALLIVLHLPRDRPSLLVEVFSARCDLPVHEACDKEPIQPGCVYFAPPDYHLLVDAGVGGHHGPCLALSQDAPVHFSRPAIDVLFESAAAVYGERLGGVILSGANADGASGLGAVRSRGGVTLVQTPATALVATMPAAALARGPVDFMLPLEQMPAVLRAWGGAGAV</sequence>
<evidence type="ECO:0000256" key="1">
    <source>
        <dbReference type="ARBA" id="ARBA00022801"/>
    </source>
</evidence>
<proteinExistence type="predicted"/>
<dbReference type="CDD" id="cd16433">
    <property type="entry name" value="CheB"/>
    <property type="match status" value="1"/>
</dbReference>
<dbReference type="PROSITE" id="PS50122">
    <property type="entry name" value="CHEB"/>
    <property type="match status" value="1"/>
</dbReference>
<dbReference type="GO" id="GO:0000156">
    <property type="term" value="F:phosphorelay response regulator activity"/>
    <property type="evidence" value="ECO:0007669"/>
    <property type="project" value="InterPro"/>
</dbReference>